<reference evidence="8" key="1">
    <citation type="submission" date="2016-09" db="EMBL/GenBank/DDBJ databases">
        <authorList>
            <person name="Varghese N."/>
            <person name="Submissions S."/>
        </authorList>
    </citation>
    <scope>NUCLEOTIDE SEQUENCE [LARGE SCALE GENOMIC DNA]</scope>
    <source>
        <strain evidence="8">ANC 4466</strain>
    </source>
</reference>
<evidence type="ECO:0000256" key="1">
    <source>
        <dbReference type="ARBA" id="ARBA00010641"/>
    </source>
</evidence>
<sequence>MNSVSKTDLSLALANLYQEHHHWLYQWLRRKLGSSDRAEDILHDTFIKIMKSKDILNLKEPKAFLHTTAKHLIIDQARRQKIEQSYLHYISQFDHDQAYASPEEAIIAIETLDQIAQALSHLEDRPRQILLMHYLDGISQVDIATQMQLSIKTIQRDLMKALIYCHHIGQA</sequence>
<gene>
    <name evidence="7" type="ORF">SAMN05421731_11026</name>
</gene>
<dbReference type="PANTHER" id="PTHR43133:SF63">
    <property type="entry name" value="RNA POLYMERASE SIGMA FACTOR FECI-RELATED"/>
    <property type="match status" value="1"/>
</dbReference>
<dbReference type="Gene3D" id="1.10.10.10">
    <property type="entry name" value="Winged helix-like DNA-binding domain superfamily/Winged helix DNA-binding domain"/>
    <property type="match status" value="1"/>
</dbReference>
<evidence type="ECO:0000256" key="4">
    <source>
        <dbReference type="ARBA" id="ARBA00023163"/>
    </source>
</evidence>
<name>A0A240EDM5_9GAMM</name>
<dbReference type="PANTHER" id="PTHR43133">
    <property type="entry name" value="RNA POLYMERASE ECF-TYPE SIGMA FACTO"/>
    <property type="match status" value="1"/>
</dbReference>
<dbReference type="InterPro" id="IPR014284">
    <property type="entry name" value="RNA_pol_sigma-70_dom"/>
</dbReference>
<evidence type="ECO:0000313" key="8">
    <source>
        <dbReference type="Proteomes" id="UP000219042"/>
    </source>
</evidence>
<dbReference type="OrthoDB" id="9180690at2"/>
<dbReference type="InterPro" id="IPR013324">
    <property type="entry name" value="RNA_pol_sigma_r3/r4-like"/>
</dbReference>
<accession>A0A240EDM5</accession>
<dbReference type="SUPFAM" id="SSF88659">
    <property type="entry name" value="Sigma3 and sigma4 domains of RNA polymerase sigma factors"/>
    <property type="match status" value="1"/>
</dbReference>
<dbReference type="GO" id="GO:0006352">
    <property type="term" value="P:DNA-templated transcription initiation"/>
    <property type="evidence" value="ECO:0007669"/>
    <property type="project" value="InterPro"/>
</dbReference>
<keyword evidence="8" id="KW-1185">Reference proteome</keyword>
<evidence type="ECO:0000256" key="2">
    <source>
        <dbReference type="ARBA" id="ARBA00023015"/>
    </source>
</evidence>
<dbReference type="AlphaFoldDB" id="A0A240EDM5"/>
<keyword evidence="4" id="KW-0804">Transcription</keyword>
<dbReference type="Proteomes" id="UP000219042">
    <property type="component" value="Unassembled WGS sequence"/>
</dbReference>
<dbReference type="InterPro" id="IPR013249">
    <property type="entry name" value="RNA_pol_sigma70_r4_t2"/>
</dbReference>
<dbReference type="Pfam" id="PF04542">
    <property type="entry name" value="Sigma70_r2"/>
    <property type="match status" value="1"/>
</dbReference>
<feature type="domain" description="RNA polymerase sigma factor 70 region 4 type 2" evidence="6">
    <location>
        <begin position="113"/>
        <end position="162"/>
    </location>
</feature>
<dbReference type="RefSeq" id="WP_097080027.1">
    <property type="nucleotide sequence ID" value="NZ_BAABHT010000017.1"/>
</dbReference>
<dbReference type="Pfam" id="PF08281">
    <property type="entry name" value="Sigma70_r4_2"/>
    <property type="match status" value="1"/>
</dbReference>
<organism evidence="7 8">
    <name type="scientific">Acinetobacter puyangensis</name>
    <dbReference type="NCBI Taxonomy" id="1096779"/>
    <lineage>
        <taxon>Bacteria</taxon>
        <taxon>Pseudomonadati</taxon>
        <taxon>Pseudomonadota</taxon>
        <taxon>Gammaproteobacteria</taxon>
        <taxon>Moraxellales</taxon>
        <taxon>Moraxellaceae</taxon>
        <taxon>Acinetobacter</taxon>
    </lineage>
</organism>
<dbReference type="EMBL" id="OANT01000010">
    <property type="protein sequence ID" value="SNX46279.1"/>
    <property type="molecule type" value="Genomic_DNA"/>
</dbReference>
<dbReference type="InterPro" id="IPR013325">
    <property type="entry name" value="RNA_pol_sigma_r2"/>
</dbReference>
<keyword evidence="2" id="KW-0805">Transcription regulation</keyword>
<dbReference type="InterPro" id="IPR036388">
    <property type="entry name" value="WH-like_DNA-bd_sf"/>
</dbReference>
<dbReference type="NCBIfam" id="TIGR02937">
    <property type="entry name" value="sigma70-ECF"/>
    <property type="match status" value="1"/>
</dbReference>
<keyword evidence="3" id="KW-0731">Sigma factor</keyword>
<dbReference type="GO" id="GO:0003677">
    <property type="term" value="F:DNA binding"/>
    <property type="evidence" value="ECO:0007669"/>
    <property type="project" value="InterPro"/>
</dbReference>
<proteinExistence type="inferred from homology"/>
<dbReference type="GO" id="GO:0016987">
    <property type="term" value="F:sigma factor activity"/>
    <property type="evidence" value="ECO:0007669"/>
    <property type="project" value="UniProtKB-KW"/>
</dbReference>
<protein>
    <submittedName>
        <fullName evidence="7">RNA polymerase sigma-70 factor, ECF subfamily</fullName>
    </submittedName>
</protein>
<evidence type="ECO:0000259" key="5">
    <source>
        <dbReference type="Pfam" id="PF04542"/>
    </source>
</evidence>
<dbReference type="Gene3D" id="1.10.1740.10">
    <property type="match status" value="1"/>
</dbReference>
<dbReference type="SUPFAM" id="SSF88946">
    <property type="entry name" value="Sigma2 domain of RNA polymerase sigma factors"/>
    <property type="match status" value="1"/>
</dbReference>
<comment type="similarity">
    <text evidence="1">Belongs to the sigma-70 factor family. ECF subfamily.</text>
</comment>
<feature type="domain" description="RNA polymerase sigma-70 region 2" evidence="5">
    <location>
        <begin position="16"/>
        <end position="81"/>
    </location>
</feature>
<dbReference type="InterPro" id="IPR039425">
    <property type="entry name" value="RNA_pol_sigma-70-like"/>
</dbReference>
<evidence type="ECO:0000259" key="6">
    <source>
        <dbReference type="Pfam" id="PF08281"/>
    </source>
</evidence>
<evidence type="ECO:0000256" key="3">
    <source>
        <dbReference type="ARBA" id="ARBA00023082"/>
    </source>
</evidence>
<dbReference type="InterPro" id="IPR007627">
    <property type="entry name" value="RNA_pol_sigma70_r2"/>
</dbReference>
<evidence type="ECO:0000313" key="7">
    <source>
        <dbReference type="EMBL" id="SNX46279.1"/>
    </source>
</evidence>